<dbReference type="AlphaFoldDB" id="A0A814E2J7"/>
<reference evidence="1" key="1">
    <citation type="submission" date="2021-02" db="EMBL/GenBank/DDBJ databases">
        <authorList>
            <person name="Nowell W R."/>
        </authorList>
    </citation>
    <scope>NUCLEOTIDE SEQUENCE</scope>
    <source>
        <strain evidence="1">Ploen Becks lab</strain>
    </source>
</reference>
<sequence length="223" mass="25186">NLRKRLCPISEGCRERGDLIGKKNSNEVSSDELANNLSIFFKTAIKVGDIICMKHYMQYYVNRCPKKLVLNKSNSESFLTSSETIIGDSNEDFENQIDKIPNTRTAESTSASTLETNEYENTMSINENTNYEIVDSDKTVLRIKRGFGSHGFCFICKRKTGSKPMTVLPIQAIVEIYIRREILIPLGARSCSDHLSENNYVKEDQIENIPIADISIGITSEKI</sequence>
<accession>A0A814E2J7</accession>
<dbReference type="OrthoDB" id="10167453at2759"/>
<protein>
    <submittedName>
        <fullName evidence="1">Uncharacterized protein</fullName>
    </submittedName>
</protein>
<comment type="caution">
    <text evidence="1">The sequence shown here is derived from an EMBL/GenBank/DDBJ whole genome shotgun (WGS) entry which is preliminary data.</text>
</comment>
<keyword evidence="2" id="KW-1185">Reference proteome</keyword>
<gene>
    <name evidence="1" type="ORF">OXX778_LOCUS14629</name>
</gene>
<evidence type="ECO:0000313" key="2">
    <source>
        <dbReference type="Proteomes" id="UP000663879"/>
    </source>
</evidence>
<dbReference type="Proteomes" id="UP000663879">
    <property type="component" value="Unassembled WGS sequence"/>
</dbReference>
<dbReference type="EMBL" id="CAJNOC010003047">
    <property type="protein sequence ID" value="CAF0965203.1"/>
    <property type="molecule type" value="Genomic_DNA"/>
</dbReference>
<proteinExistence type="predicted"/>
<evidence type="ECO:0000313" key="1">
    <source>
        <dbReference type="EMBL" id="CAF0965203.1"/>
    </source>
</evidence>
<name>A0A814E2J7_9BILA</name>
<feature type="non-terminal residue" evidence="1">
    <location>
        <position position="1"/>
    </location>
</feature>
<organism evidence="1 2">
    <name type="scientific">Brachionus calyciflorus</name>
    <dbReference type="NCBI Taxonomy" id="104777"/>
    <lineage>
        <taxon>Eukaryota</taxon>
        <taxon>Metazoa</taxon>
        <taxon>Spiralia</taxon>
        <taxon>Gnathifera</taxon>
        <taxon>Rotifera</taxon>
        <taxon>Eurotatoria</taxon>
        <taxon>Monogononta</taxon>
        <taxon>Pseudotrocha</taxon>
        <taxon>Ploima</taxon>
        <taxon>Brachionidae</taxon>
        <taxon>Brachionus</taxon>
    </lineage>
</organism>